<evidence type="ECO:0000313" key="2">
    <source>
        <dbReference type="Proteomes" id="UP000683575"/>
    </source>
</evidence>
<name>A0A975SWR2_9ACTN</name>
<reference evidence="1" key="1">
    <citation type="submission" date="2021-06" db="EMBL/GenBank/DDBJ databases">
        <title>Complete genome sequence of Nocardioides sp. G188.</title>
        <authorList>
            <person name="Im W.-T."/>
        </authorList>
    </citation>
    <scope>NUCLEOTIDE SEQUENCE</scope>
    <source>
        <strain evidence="1">G188</strain>
    </source>
</reference>
<evidence type="ECO:0000313" key="1">
    <source>
        <dbReference type="EMBL" id="QWZ07286.1"/>
    </source>
</evidence>
<dbReference type="KEGG" id="nps:KRR39_17715"/>
<organism evidence="1 2">
    <name type="scientific">Nocardioides panacis</name>
    <dbReference type="NCBI Taxonomy" id="2849501"/>
    <lineage>
        <taxon>Bacteria</taxon>
        <taxon>Bacillati</taxon>
        <taxon>Actinomycetota</taxon>
        <taxon>Actinomycetes</taxon>
        <taxon>Propionibacteriales</taxon>
        <taxon>Nocardioidaceae</taxon>
        <taxon>Nocardioides</taxon>
    </lineage>
</organism>
<protein>
    <submittedName>
        <fullName evidence="1">SsgA family sporulation/cell division regulator</fullName>
    </submittedName>
</protein>
<proteinExistence type="predicted"/>
<dbReference type="GO" id="GO:0051301">
    <property type="term" value="P:cell division"/>
    <property type="evidence" value="ECO:0007669"/>
    <property type="project" value="InterPro"/>
</dbReference>
<gene>
    <name evidence="1" type="ORF">KRR39_17715</name>
</gene>
<keyword evidence="2" id="KW-1185">Reference proteome</keyword>
<dbReference type="EMBL" id="CP077062">
    <property type="protein sequence ID" value="QWZ07286.1"/>
    <property type="molecule type" value="Genomic_DNA"/>
</dbReference>
<dbReference type="RefSeq" id="WP_216938797.1">
    <property type="nucleotide sequence ID" value="NZ_CP077062.1"/>
</dbReference>
<dbReference type="InterPro" id="IPR006776">
    <property type="entry name" value="SsgB"/>
</dbReference>
<sequence>MNTNQDATSAFSHSVPGRAVVSTGHLSVGTPVVADLGYDVNDPYAVVAMFRTETQDVEWTFARDLLHDGLTEPTGDGDVHVWPCLDDEGRATVTIELCSDGGDALVQLPTLAVAAFVDQMYTAVPAGTESEHVDLDRLLAEIQAAENA</sequence>
<dbReference type="Proteomes" id="UP000683575">
    <property type="component" value="Chromosome"/>
</dbReference>
<accession>A0A975SWR2</accession>
<dbReference type="Pfam" id="PF04686">
    <property type="entry name" value="SsgA"/>
    <property type="match status" value="1"/>
</dbReference>
<dbReference type="AlphaFoldDB" id="A0A975SWR2"/>